<comment type="caution">
    <text evidence="2">The sequence shown here is derived from an EMBL/GenBank/DDBJ whole genome shotgun (WGS) entry which is preliminary data.</text>
</comment>
<proteinExistence type="predicted"/>
<dbReference type="Proteomes" id="UP000265520">
    <property type="component" value="Unassembled WGS sequence"/>
</dbReference>
<dbReference type="AlphaFoldDB" id="A0A392UKQ6"/>
<reference evidence="2 3" key="1">
    <citation type="journal article" date="2018" name="Front. Plant Sci.">
        <title>Red Clover (Trifolium pratense) and Zigzag Clover (T. medium) - A Picture of Genomic Similarities and Differences.</title>
        <authorList>
            <person name="Dluhosova J."/>
            <person name="Istvanek J."/>
            <person name="Nedelnik J."/>
            <person name="Repkova J."/>
        </authorList>
    </citation>
    <scope>NUCLEOTIDE SEQUENCE [LARGE SCALE GENOMIC DNA]</scope>
    <source>
        <strain evidence="3">cv. 10/8</strain>
        <tissue evidence="2">Leaf</tissue>
    </source>
</reference>
<evidence type="ECO:0000313" key="3">
    <source>
        <dbReference type="Proteomes" id="UP000265520"/>
    </source>
</evidence>
<feature type="non-terminal residue" evidence="2">
    <location>
        <position position="1"/>
    </location>
</feature>
<keyword evidence="3" id="KW-1185">Reference proteome</keyword>
<protein>
    <submittedName>
        <fullName evidence="2">Uncharacterized protein</fullName>
    </submittedName>
</protein>
<feature type="region of interest" description="Disordered" evidence="1">
    <location>
        <begin position="1"/>
        <end position="52"/>
    </location>
</feature>
<accession>A0A392UKQ6</accession>
<evidence type="ECO:0000256" key="1">
    <source>
        <dbReference type="SAM" id="MobiDB-lite"/>
    </source>
</evidence>
<dbReference type="EMBL" id="LXQA010828581">
    <property type="protein sequence ID" value="MCI72960.1"/>
    <property type="molecule type" value="Genomic_DNA"/>
</dbReference>
<feature type="compositionally biased region" description="Polar residues" evidence="1">
    <location>
        <begin position="1"/>
        <end position="10"/>
    </location>
</feature>
<feature type="compositionally biased region" description="Polar residues" evidence="1">
    <location>
        <begin position="42"/>
        <end position="52"/>
    </location>
</feature>
<organism evidence="2 3">
    <name type="scientific">Trifolium medium</name>
    <dbReference type="NCBI Taxonomy" id="97028"/>
    <lineage>
        <taxon>Eukaryota</taxon>
        <taxon>Viridiplantae</taxon>
        <taxon>Streptophyta</taxon>
        <taxon>Embryophyta</taxon>
        <taxon>Tracheophyta</taxon>
        <taxon>Spermatophyta</taxon>
        <taxon>Magnoliopsida</taxon>
        <taxon>eudicotyledons</taxon>
        <taxon>Gunneridae</taxon>
        <taxon>Pentapetalae</taxon>
        <taxon>rosids</taxon>
        <taxon>fabids</taxon>
        <taxon>Fabales</taxon>
        <taxon>Fabaceae</taxon>
        <taxon>Papilionoideae</taxon>
        <taxon>50 kb inversion clade</taxon>
        <taxon>NPAAA clade</taxon>
        <taxon>Hologalegina</taxon>
        <taxon>IRL clade</taxon>
        <taxon>Trifolieae</taxon>
        <taxon>Trifolium</taxon>
    </lineage>
</organism>
<evidence type="ECO:0000313" key="2">
    <source>
        <dbReference type="EMBL" id="MCI72960.1"/>
    </source>
</evidence>
<sequence>RSPEQETATSEPEKIQEVETFPDSEEIPAKQPTSEQPIPEQTPEQLLVNTVI</sequence>
<name>A0A392UKQ6_9FABA</name>